<sequence length="271" mass="30228">ASPPVKRARRAKNADAPSVEKRGGRYRSKCPVAIQERYERVLSQRFYMVERRREGNALKEEFNVLGSTGNIYTVVINHTPRCDCPDASKGNHCKHIIFVFIKVLQVPRLSSHWFQKALLSSELEEIFTSAPVAPNAVTNARVQAAYSRAMGKDGKLAYPGSSSKSAPSALQNKRMPGVDDDCPICYESMHEEQEKNLVWCAECKNMLHAACFAQCHCTRQHQDLSCVYCRAKWIVQTSTHATPVGTTKEGYINIAAAAGIDPVRDESICEH</sequence>
<feature type="non-terminal residue" evidence="4">
    <location>
        <position position="1"/>
    </location>
</feature>
<name>A0A0D7AK45_9AGAR</name>
<keyword evidence="5" id="KW-1185">Reference proteome</keyword>
<keyword evidence="1" id="KW-0862">Zinc</keyword>
<protein>
    <recommendedName>
        <fullName evidence="3">SWIM-type domain-containing protein</fullName>
    </recommendedName>
</protein>
<dbReference type="OrthoDB" id="2122982at2759"/>
<dbReference type="GO" id="GO:0061630">
    <property type="term" value="F:ubiquitin protein ligase activity"/>
    <property type="evidence" value="ECO:0007669"/>
    <property type="project" value="InterPro"/>
</dbReference>
<accession>A0A0D7AK45</accession>
<evidence type="ECO:0000256" key="2">
    <source>
        <dbReference type="SAM" id="MobiDB-lite"/>
    </source>
</evidence>
<evidence type="ECO:0000313" key="5">
    <source>
        <dbReference type="Proteomes" id="UP000054144"/>
    </source>
</evidence>
<dbReference type="GO" id="GO:0008270">
    <property type="term" value="F:zinc ion binding"/>
    <property type="evidence" value="ECO:0007669"/>
    <property type="project" value="UniProtKB-KW"/>
</dbReference>
<feature type="domain" description="SWIM-type" evidence="3">
    <location>
        <begin position="72"/>
        <end position="104"/>
    </location>
</feature>
<dbReference type="SUPFAM" id="SSF57850">
    <property type="entry name" value="RING/U-box"/>
    <property type="match status" value="1"/>
</dbReference>
<dbReference type="Pfam" id="PF04434">
    <property type="entry name" value="SWIM"/>
    <property type="match status" value="1"/>
</dbReference>
<proteinExistence type="predicted"/>
<dbReference type="InterPro" id="IPR007527">
    <property type="entry name" value="Znf_SWIM"/>
</dbReference>
<dbReference type="PANTHER" id="PTHR21540">
    <property type="entry name" value="RING FINGER AND SWIM DOMAIN-CONTAINING PROTEIN 2"/>
    <property type="match status" value="1"/>
</dbReference>
<evidence type="ECO:0000259" key="3">
    <source>
        <dbReference type="PROSITE" id="PS50966"/>
    </source>
</evidence>
<keyword evidence="1" id="KW-0863">Zinc-finger</keyword>
<evidence type="ECO:0000313" key="4">
    <source>
        <dbReference type="EMBL" id="KIY52139.1"/>
    </source>
</evidence>
<gene>
    <name evidence="4" type="ORF">FISHEDRAFT_12462</name>
</gene>
<dbReference type="PANTHER" id="PTHR21540:SF0">
    <property type="entry name" value="PHD FAMILY PROTEIN"/>
    <property type="match status" value="1"/>
</dbReference>
<keyword evidence="1" id="KW-0479">Metal-binding</keyword>
<reference evidence="4 5" key="1">
    <citation type="journal article" date="2015" name="Fungal Genet. Biol.">
        <title>Evolution of novel wood decay mechanisms in Agaricales revealed by the genome sequences of Fistulina hepatica and Cylindrobasidium torrendii.</title>
        <authorList>
            <person name="Floudas D."/>
            <person name="Held B.W."/>
            <person name="Riley R."/>
            <person name="Nagy L.G."/>
            <person name="Koehler G."/>
            <person name="Ransdell A.S."/>
            <person name="Younus H."/>
            <person name="Chow J."/>
            <person name="Chiniquy J."/>
            <person name="Lipzen A."/>
            <person name="Tritt A."/>
            <person name="Sun H."/>
            <person name="Haridas S."/>
            <person name="LaButti K."/>
            <person name="Ohm R.A."/>
            <person name="Kues U."/>
            <person name="Blanchette R.A."/>
            <person name="Grigoriev I.V."/>
            <person name="Minto R.E."/>
            <person name="Hibbett D.S."/>
        </authorList>
    </citation>
    <scope>NUCLEOTIDE SEQUENCE [LARGE SCALE GENOMIC DNA]</scope>
    <source>
        <strain evidence="4 5">ATCC 64428</strain>
    </source>
</reference>
<feature type="region of interest" description="Disordered" evidence="2">
    <location>
        <begin position="1"/>
        <end position="24"/>
    </location>
</feature>
<dbReference type="InterPro" id="IPR039903">
    <property type="entry name" value="Zswim2"/>
</dbReference>
<dbReference type="AlphaFoldDB" id="A0A0D7AK45"/>
<feature type="compositionally biased region" description="Basic residues" evidence="2">
    <location>
        <begin position="1"/>
        <end position="11"/>
    </location>
</feature>
<dbReference type="PROSITE" id="PS50966">
    <property type="entry name" value="ZF_SWIM"/>
    <property type="match status" value="1"/>
</dbReference>
<dbReference type="EMBL" id="KN881645">
    <property type="protein sequence ID" value="KIY52139.1"/>
    <property type="molecule type" value="Genomic_DNA"/>
</dbReference>
<evidence type="ECO:0000256" key="1">
    <source>
        <dbReference type="PROSITE-ProRule" id="PRU00325"/>
    </source>
</evidence>
<feature type="non-terminal residue" evidence="4">
    <location>
        <position position="271"/>
    </location>
</feature>
<organism evidence="4 5">
    <name type="scientific">Fistulina hepatica ATCC 64428</name>
    <dbReference type="NCBI Taxonomy" id="1128425"/>
    <lineage>
        <taxon>Eukaryota</taxon>
        <taxon>Fungi</taxon>
        <taxon>Dikarya</taxon>
        <taxon>Basidiomycota</taxon>
        <taxon>Agaricomycotina</taxon>
        <taxon>Agaricomycetes</taxon>
        <taxon>Agaricomycetidae</taxon>
        <taxon>Agaricales</taxon>
        <taxon>Fistulinaceae</taxon>
        <taxon>Fistulina</taxon>
    </lineage>
</organism>
<dbReference type="Proteomes" id="UP000054144">
    <property type="component" value="Unassembled WGS sequence"/>
</dbReference>